<proteinExistence type="predicted"/>
<evidence type="ECO:0000256" key="2">
    <source>
        <dbReference type="SAM" id="Phobius"/>
    </source>
</evidence>
<dbReference type="EMBL" id="RQJX01000009">
    <property type="protein sequence ID" value="RQN07986.1"/>
    <property type="molecule type" value="Genomic_DNA"/>
</dbReference>
<keyword evidence="2" id="KW-0812">Transmembrane</keyword>
<dbReference type="Proteomes" id="UP000275225">
    <property type="component" value="Unassembled WGS sequence"/>
</dbReference>
<sequence>MPEHRTVAGTSLAVWWTTVSIIVLSACGLWQAPYEEQTACSVPASTAEKVMGTNRFTATSPELEDAPLAEPDPARREPSLPACRIHTDDASLLILARLYSDDVTEDRAAFVSDQDGAFELASGQAHVNARGGT</sequence>
<dbReference type="RefSeq" id="WP_124236672.1">
    <property type="nucleotide sequence ID" value="NZ_JBHUFI010000016.1"/>
</dbReference>
<dbReference type="PROSITE" id="PS51257">
    <property type="entry name" value="PROKAR_LIPOPROTEIN"/>
    <property type="match status" value="1"/>
</dbReference>
<comment type="caution">
    <text evidence="3">The sequence shown here is derived from an EMBL/GenBank/DDBJ whole genome shotgun (WGS) entry which is preliminary data.</text>
</comment>
<organism evidence="3 4">
    <name type="scientific">Aeromicrobium camelliae</name>
    <dbReference type="NCBI Taxonomy" id="1538144"/>
    <lineage>
        <taxon>Bacteria</taxon>
        <taxon>Bacillati</taxon>
        <taxon>Actinomycetota</taxon>
        <taxon>Actinomycetes</taxon>
        <taxon>Propionibacteriales</taxon>
        <taxon>Nocardioidaceae</taxon>
        <taxon>Aeromicrobium</taxon>
    </lineage>
</organism>
<gene>
    <name evidence="3" type="ORF">EHW97_08125</name>
</gene>
<reference evidence="3 4" key="1">
    <citation type="submission" date="2018-11" db="EMBL/GenBank/DDBJ databases">
        <authorList>
            <person name="Li F."/>
        </authorList>
    </citation>
    <scope>NUCLEOTIDE SEQUENCE [LARGE SCALE GENOMIC DNA]</scope>
    <source>
        <strain evidence="3 4">YS17T</strain>
    </source>
</reference>
<keyword evidence="2" id="KW-0472">Membrane</keyword>
<keyword evidence="2" id="KW-1133">Transmembrane helix</keyword>
<accession>A0A3N6WK70</accession>
<name>A0A3N6WK70_9ACTN</name>
<evidence type="ECO:0000313" key="4">
    <source>
        <dbReference type="Proteomes" id="UP000275225"/>
    </source>
</evidence>
<feature type="transmembrane region" description="Helical" evidence="2">
    <location>
        <begin position="12"/>
        <end position="32"/>
    </location>
</feature>
<feature type="region of interest" description="Disordered" evidence="1">
    <location>
        <begin position="55"/>
        <end position="80"/>
    </location>
</feature>
<evidence type="ECO:0000313" key="3">
    <source>
        <dbReference type="EMBL" id="RQN07986.1"/>
    </source>
</evidence>
<dbReference type="AlphaFoldDB" id="A0A3N6WK70"/>
<keyword evidence="4" id="KW-1185">Reference proteome</keyword>
<protein>
    <submittedName>
        <fullName evidence="3">Uncharacterized protein</fullName>
    </submittedName>
</protein>
<evidence type="ECO:0000256" key="1">
    <source>
        <dbReference type="SAM" id="MobiDB-lite"/>
    </source>
</evidence>